<dbReference type="Proteomes" id="UP000007797">
    <property type="component" value="Unassembled WGS sequence"/>
</dbReference>
<gene>
    <name evidence="2" type="ORF">DFA_05293</name>
</gene>
<sequence>MGFAEDRVRSGVEKLKKYKDNGIQTRIDTFFQVVKRPREEEEAAAKLKKQKPGQSKAKAKPGAKKAPAKKAATTKK</sequence>
<keyword evidence="3" id="KW-1185">Reference proteome</keyword>
<dbReference type="GeneID" id="14875635"/>
<dbReference type="RefSeq" id="XP_004361012.1">
    <property type="nucleotide sequence ID" value="XM_004360955.1"/>
</dbReference>
<organism evidence="2 3">
    <name type="scientific">Cavenderia fasciculata</name>
    <name type="common">Slime mold</name>
    <name type="synonym">Dictyostelium fasciculatum</name>
    <dbReference type="NCBI Taxonomy" id="261658"/>
    <lineage>
        <taxon>Eukaryota</taxon>
        <taxon>Amoebozoa</taxon>
        <taxon>Evosea</taxon>
        <taxon>Eumycetozoa</taxon>
        <taxon>Dictyostelia</taxon>
        <taxon>Acytosteliales</taxon>
        <taxon>Cavenderiaceae</taxon>
        <taxon>Cavenderia</taxon>
    </lineage>
</organism>
<reference evidence="3" key="1">
    <citation type="journal article" date="2011" name="Genome Res.">
        <title>Phylogeny-wide analysis of social amoeba genomes highlights ancient origins for complex intercellular communication.</title>
        <authorList>
            <person name="Heidel A.J."/>
            <person name="Lawal H.M."/>
            <person name="Felder M."/>
            <person name="Schilde C."/>
            <person name="Helps N.R."/>
            <person name="Tunggal B."/>
            <person name="Rivero F."/>
            <person name="John U."/>
            <person name="Schleicher M."/>
            <person name="Eichinger L."/>
            <person name="Platzer M."/>
            <person name="Noegel A.A."/>
            <person name="Schaap P."/>
            <person name="Gloeckner G."/>
        </authorList>
    </citation>
    <scope>NUCLEOTIDE SEQUENCE [LARGE SCALE GENOMIC DNA]</scope>
    <source>
        <strain evidence="3">SH3</strain>
    </source>
</reference>
<dbReference type="EMBL" id="GL883008">
    <property type="protein sequence ID" value="EGG23161.1"/>
    <property type="molecule type" value="Genomic_DNA"/>
</dbReference>
<name>F4PNV8_CACFS</name>
<proteinExistence type="predicted"/>
<evidence type="ECO:0000313" key="3">
    <source>
        <dbReference type="Proteomes" id="UP000007797"/>
    </source>
</evidence>
<dbReference type="KEGG" id="dfa:DFA_05293"/>
<dbReference type="STRING" id="1054147.F4PNV8"/>
<accession>F4PNV8</accession>
<protein>
    <submittedName>
        <fullName evidence="2">Uncharacterized protein</fullName>
    </submittedName>
</protein>
<evidence type="ECO:0000256" key="1">
    <source>
        <dbReference type="SAM" id="MobiDB-lite"/>
    </source>
</evidence>
<feature type="compositionally biased region" description="Basic residues" evidence="1">
    <location>
        <begin position="46"/>
        <end position="76"/>
    </location>
</feature>
<dbReference type="AlphaFoldDB" id="F4PNV8"/>
<evidence type="ECO:0000313" key="2">
    <source>
        <dbReference type="EMBL" id="EGG23161.1"/>
    </source>
</evidence>
<dbReference type="OrthoDB" id="1937206at2759"/>
<feature type="region of interest" description="Disordered" evidence="1">
    <location>
        <begin position="41"/>
        <end position="76"/>
    </location>
</feature>